<gene>
    <name evidence="3" type="ORF">BI380_00315</name>
</gene>
<organism evidence="3 4">
    <name type="scientific">Delftia tsuruhatensis</name>
    <dbReference type="NCBI Taxonomy" id="180282"/>
    <lineage>
        <taxon>Bacteria</taxon>
        <taxon>Pseudomonadati</taxon>
        <taxon>Pseudomonadota</taxon>
        <taxon>Betaproteobacteria</taxon>
        <taxon>Burkholderiales</taxon>
        <taxon>Comamonadaceae</taxon>
        <taxon>Delftia</taxon>
    </lineage>
</organism>
<protein>
    <submittedName>
        <fullName evidence="3">Phage tail tape measure protein</fullName>
    </submittedName>
</protein>
<feature type="domain" description="Phage tail tape measure protein" evidence="2">
    <location>
        <begin position="75"/>
        <end position="243"/>
    </location>
</feature>
<proteinExistence type="predicted"/>
<dbReference type="RefSeq" id="WP_046238281.1">
    <property type="nucleotide sequence ID" value="NZ_CBCSDN010000041.1"/>
</dbReference>
<keyword evidence="1" id="KW-1188">Viral release from host cell</keyword>
<dbReference type="NCBIfam" id="TIGR01760">
    <property type="entry name" value="tape_meas_TP901"/>
    <property type="match status" value="1"/>
</dbReference>
<dbReference type="Proteomes" id="UP000095607">
    <property type="component" value="Chromosome"/>
</dbReference>
<evidence type="ECO:0000256" key="1">
    <source>
        <dbReference type="ARBA" id="ARBA00022612"/>
    </source>
</evidence>
<dbReference type="InterPro" id="IPR010090">
    <property type="entry name" value="Phage_tape_meas"/>
</dbReference>
<name>A0ABM6EE33_9BURK</name>
<reference evidence="3 4" key="1">
    <citation type="submission" date="2016-09" db="EMBL/GenBank/DDBJ databases">
        <title>Complete genome sequence of Deltia acidovorans CM13 isolated from murine proximal colonic tissue.</title>
        <authorList>
            <person name="Saffarian A."/>
        </authorList>
    </citation>
    <scope>NUCLEOTIDE SEQUENCE [LARGE SCALE GENOMIC DNA]</scope>
    <source>
        <strain evidence="3 4">CM13</strain>
    </source>
</reference>
<dbReference type="EMBL" id="CP017420">
    <property type="protein sequence ID" value="AOV05753.1"/>
    <property type="molecule type" value="Genomic_DNA"/>
</dbReference>
<dbReference type="PANTHER" id="PTHR37813">
    <property type="entry name" value="FELS-2 PROPHAGE PROTEIN"/>
    <property type="match status" value="1"/>
</dbReference>
<accession>A0ABM6EE33</accession>
<evidence type="ECO:0000313" key="3">
    <source>
        <dbReference type="EMBL" id="AOV05753.1"/>
    </source>
</evidence>
<keyword evidence="4" id="KW-1185">Reference proteome</keyword>
<dbReference type="PANTHER" id="PTHR37813:SF1">
    <property type="entry name" value="FELS-2 PROPHAGE PROTEIN"/>
    <property type="match status" value="1"/>
</dbReference>
<evidence type="ECO:0000313" key="4">
    <source>
        <dbReference type="Proteomes" id="UP000095607"/>
    </source>
</evidence>
<evidence type="ECO:0000259" key="2">
    <source>
        <dbReference type="Pfam" id="PF10145"/>
    </source>
</evidence>
<sequence>MAFKPIEIIINAKDNASAVFGRLQTMIVTVGAALLSYFGVTAFAGAVKGAADFEEAMSRVKAATDGTAEEMAALRKAAEDAGANTKYTSVEAAAALENLAKAGLSANDAIAALPAVLSLAQAGDLALGQSAEFVTKAVMGMGLSFQDAGRVADVLAKGANATNTSVEGLAQALSYAAPVANTLGLSLESTVAIIGKFADAGIDASRAGTALNSILSQFANPASQFRKELGAAGIVTTDFEKALHQLAAKGPEGARAINAVGLEAGPALRALLNQGMGALDDLTGKLREAEGSAAATAKTMSDNLNGSIKGLSSVWDSLTNALATPVLPVLKQAFDDLALSLRGIVTDGTVTRFGESIATAFKNGIDYIRQFLQTIDFQAVGVKLQAFADETNAAFTKVGEYATNAGNTLQTVWGVMTAGTNAVLTVIYGLGSVFAEVASSIMTGVSKLRQGLATVTFGKLSESFKLAADDAVLAAEGFSDAAQAMRDKAAEALQDTADAAQTARAGFAGLIGTSKEAGAAASQSSLNFREVAAAIEETGRKSAEAKKASLDKAAADTAAAEGVKRLRAEYSELMASGNLQAAAEKLREIDKAQRGVADSAKLAAEATALIDQAYADLGLTTGTELKRLADQGRAAFSQLEKDGTQSALRMADAFKVMAERAIAANGGIVPAWLKLEASAKGYTIALDDAGKAVVNTDKATRSATGSMIDSLDRVGNATRRVSGYVRDLGSDFGFTAEAAIKLAQAGQHLAAVQAQKNQDTADSSITKTQGQTNAISNLVPAFETLEELRAWNEEWKRQYGEMNPFSVKSSGALGNYQYDLTQFAVSEAEKAIKLKQASAIGKASSGKAGGTTSTTRTINLNINGRALGAVNTDAAGEAALERLLDELERSKALAGQ</sequence>
<dbReference type="Pfam" id="PF10145">
    <property type="entry name" value="PhageMin_Tail"/>
    <property type="match status" value="1"/>
</dbReference>